<keyword evidence="3" id="KW-1185">Reference proteome</keyword>
<dbReference type="AlphaFoldDB" id="A0A8J3X4X1"/>
<feature type="signal peptide" evidence="1">
    <location>
        <begin position="1"/>
        <end position="26"/>
    </location>
</feature>
<dbReference type="RefSeq" id="WP_168116225.1">
    <property type="nucleotide sequence ID" value="NZ_BOON01000034.1"/>
</dbReference>
<dbReference type="Proteomes" id="UP000599074">
    <property type="component" value="Unassembled WGS sequence"/>
</dbReference>
<evidence type="ECO:0000313" key="3">
    <source>
        <dbReference type="Proteomes" id="UP000599074"/>
    </source>
</evidence>
<evidence type="ECO:0008006" key="4">
    <source>
        <dbReference type="Google" id="ProtNLM"/>
    </source>
</evidence>
<dbReference type="EMBL" id="BOON01000034">
    <property type="protein sequence ID" value="GII24213.1"/>
    <property type="molecule type" value="Genomic_DNA"/>
</dbReference>
<keyword evidence="1" id="KW-0732">Signal</keyword>
<sequence>MFRKLATGVALSAALLMPLAACGSSADKSGGTAKPAASPSPKPAELLSAAVTKTKAVNVSFNLDGGDEDTTGAYDVTKKMGTVDLTNAGEQMHLVVAEKDLYMLGVKDLGGKNLHMVVAKFPAEHGMLIVADPVVALAMLEGAVTVTSPTPNSYQGTIDLAKVTAATPGGAKMLEGLIKAAGAKANAVEFTAKVDAQGYVSEFNTRFPGADQGKDMLYNITFSNFGAPVTVTVPTAKLVEAPAASYQP</sequence>
<protein>
    <recommendedName>
        <fullName evidence="4">LppX_LprAFG lipoprotein</fullName>
    </recommendedName>
</protein>
<proteinExistence type="predicted"/>
<organism evidence="2 3">
    <name type="scientific">Planosporangium mesophilum</name>
    <dbReference type="NCBI Taxonomy" id="689768"/>
    <lineage>
        <taxon>Bacteria</taxon>
        <taxon>Bacillati</taxon>
        <taxon>Actinomycetota</taxon>
        <taxon>Actinomycetes</taxon>
        <taxon>Micromonosporales</taxon>
        <taxon>Micromonosporaceae</taxon>
        <taxon>Planosporangium</taxon>
    </lineage>
</organism>
<name>A0A8J3X4X1_9ACTN</name>
<comment type="caution">
    <text evidence="2">The sequence shown here is derived from an EMBL/GenBank/DDBJ whole genome shotgun (WGS) entry which is preliminary data.</text>
</comment>
<evidence type="ECO:0000256" key="1">
    <source>
        <dbReference type="SAM" id="SignalP"/>
    </source>
</evidence>
<reference evidence="2" key="1">
    <citation type="submission" date="2021-01" db="EMBL/GenBank/DDBJ databases">
        <title>Whole genome shotgun sequence of Planosporangium mesophilum NBRC 109066.</title>
        <authorList>
            <person name="Komaki H."/>
            <person name="Tamura T."/>
        </authorList>
    </citation>
    <scope>NUCLEOTIDE SEQUENCE</scope>
    <source>
        <strain evidence="2">NBRC 109066</strain>
    </source>
</reference>
<evidence type="ECO:0000313" key="2">
    <source>
        <dbReference type="EMBL" id="GII24213.1"/>
    </source>
</evidence>
<accession>A0A8J3X4X1</accession>
<feature type="chain" id="PRO_5035197382" description="LppX_LprAFG lipoprotein" evidence="1">
    <location>
        <begin position="27"/>
        <end position="248"/>
    </location>
</feature>
<gene>
    <name evidence="2" type="ORF">Pme01_38100</name>
</gene>
<dbReference type="Gene3D" id="2.50.20.20">
    <property type="match status" value="1"/>
</dbReference>